<evidence type="ECO:0000256" key="1">
    <source>
        <dbReference type="SAM" id="Phobius"/>
    </source>
</evidence>
<dbReference type="Proteomes" id="UP001642482">
    <property type="component" value="Unassembled WGS sequence"/>
</dbReference>
<keyword evidence="1" id="KW-0812">Transmembrane</keyword>
<accession>A0ABP0BYZ7</accession>
<feature type="transmembrane region" description="Helical" evidence="1">
    <location>
        <begin position="238"/>
        <end position="259"/>
    </location>
</feature>
<feature type="transmembrane region" description="Helical" evidence="1">
    <location>
        <begin position="206"/>
        <end position="226"/>
    </location>
</feature>
<organism evidence="2 3">
    <name type="scientific">Sporothrix eucalyptigena</name>
    <dbReference type="NCBI Taxonomy" id="1812306"/>
    <lineage>
        <taxon>Eukaryota</taxon>
        <taxon>Fungi</taxon>
        <taxon>Dikarya</taxon>
        <taxon>Ascomycota</taxon>
        <taxon>Pezizomycotina</taxon>
        <taxon>Sordariomycetes</taxon>
        <taxon>Sordariomycetidae</taxon>
        <taxon>Ophiostomatales</taxon>
        <taxon>Ophiostomataceae</taxon>
        <taxon>Sporothrix</taxon>
    </lineage>
</organism>
<evidence type="ECO:0000313" key="3">
    <source>
        <dbReference type="Proteomes" id="UP001642482"/>
    </source>
</evidence>
<feature type="transmembrane region" description="Helical" evidence="1">
    <location>
        <begin position="172"/>
        <end position="194"/>
    </location>
</feature>
<protein>
    <submittedName>
        <fullName evidence="2">Uncharacterized protein</fullName>
    </submittedName>
</protein>
<reference evidence="2 3" key="1">
    <citation type="submission" date="2024-01" db="EMBL/GenBank/DDBJ databases">
        <authorList>
            <person name="Allen C."/>
            <person name="Tagirdzhanova G."/>
        </authorList>
    </citation>
    <scope>NUCLEOTIDE SEQUENCE [LARGE SCALE GENOMIC DNA]</scope>
</reference>
<sequence length="287" mass="32731">MVTASLDDVNLYITDEFCATLTDKNLLHLANMLAEVERHIVGQLRVSYDSALKVRKSLEDDELLTVQRINAAMEQFNDIVSGTRQIGTLYLTDRTMLFYWVRFFDVHNNALKPSRFIWFIKDMIELSKAIVQAITANALDETVMRLLELRWTRTEHFASRVVDYIPESVSTIVWLILTTVVFNTATFALTYYYSPHTRGTWKDADFWSLIQQAITQLIGVAIAAASLMETEDNSSWTWQIPCVVVFCLTAISIPLYLYIPTEWSSFTMLVGGAVQTFLTLQLAIIGV</sequence>
<feature type="transmembrane region" description="Helical" evidence="1">
    <location>
        <begin position="266"/>
        <end position="285"/>
    </location>
</feature>
<comment type="caution">
    <text evidence="2">The sequence shown here is derived from an EMBL/GenBank/DDBJ whole genome shotgun (WGS) entry which is preliminary data.</text>
</comment>
<keyword evidence="1" id="KW-1133">Transmembrane helix</keyword>
<gene>
    <name evidence="2" type="ORF">SEUCBS140593_005483</name>
</gene>
<proteinExistence type="predicted"/>
<dbReference type="EMBL" id="CAWUHD010000054">
    <property type="protein sequence ID" value="CAK7224180.1"/>
    <property type="molecule type" value="Genomic_DNA"/>
</dbReference>
<keyword evidence="1" id="KW-0472">Membrane</keyword>
<evidence type="ECO:0000313" key="2">
    <source>
        <dbReference type="EMBL" id="CAK7224180.1"/>
    </source>
</evidence>
<name>A0ABP0BYZ7_9PEZI</name>
<keyword evidence="3" id="KW-1185">Reference proteome</keyword>